<comment type="caution">
    <text evidence="2">The sequence shown here is derived from an EMBL/GenBank/DDBJ whole genome shotgun (WGS) entry which is preliminary data.</text>
</comment>
<evidence type="ECO:0000256" key="1">
    <source>
        <dbReference type="SAM" id="MobiDB-lite"/>
    </source>
</evidence>
<proteinExistence type="predicted"/>
<dbReference type="OMA" id="MIPMTEM"/>
<feature type="compositionally biased region" description="Low complexity" evidence="1">
    <location>
        <begin position="29"/>
        <end position="53"/>
    </location>
</feature>
<name>A0A1M2VS96_TRAPU</name>
<gene>
    <name evidence="2" type="ORF">TRAPUB_13064</name>
</gene>
<reference evidence="2 3" key="1">
    <citation type="submission" date="2016-10" db="EMBL/GenBank/DDBJ databases">
        <title>Genome sequence of the basidiomycete white-rot fungus Trametes pubescens.</title>
        <authorList>
            <person name="Makela M.R."/>
            <person name="Granchi Z."/>
            <person name="Peng M."/>
            <person name="De Vries R.P."/>
            <person name="Grigoriev I."/>
            <person name="Riley R."/>
            <person name="Hilden K."/>
        </authorList>
    </citation>
    <scope>NUCLEOTIDE SEQUENCE [LARGE SCALE GENOMIC DNA]</scope>
    <source>
        <strain evidence="2 3">FBCC735</strain>
    </source>
</reference>
<sequence>MIRRPPTQIPMTDMDVQQVRDAIARQKAEAAAAQQGEPATPAQATASTALPQPYHHPDEAKKKRDGMTRNERLGLR</sequence>
<evidence type="ECO:0000313" key="2">
    <source>
        <dbReference type="EMBL" id="OJT10465.1"/>
    </source>
</evidence>
<dbReference type="AlphaFoldDB" id="A0A1M2VS96"/>
<evidence type="ECO:0000313" key="3">
    <source>
        <dbReference type="Proteomes" id="UP000184267"/>
    </source>
</evidence>
<keyword evidence="3" id="KW-1185">Reference proteome</keyword>
<feature type="region of interest" description="Disordered" evidence="1">
    <location>
        <begin position="24"/>
        <end position="76"/>
    </location>
</feature>
<organism evidence="2 3">
    <name type="scientific">Trametes pubescens</name>
    <name type="common">White-rot fungus</name>
    <dbReference type="NCBI Taxonomy" id="154538"/>
    <lineage>
        <taxon>Eukaryota</taxon>
        <taxon>Fungi</taxon>
        <taxon>Dikarya</taxon>
        <taxon>Basidiomycota</taxon>
        <taxon>Agaricomycotina</taxon>
        <taxon>Agaricomycetes</taxon>
        <taxon>Polyporales</taxon>
        <taxon>Polyporaceae</taxon>
        <taxon>Trametes</taxon>
    </lineage>
</organism>
<protein>
    <submittedName>
        <fullName evidence="2">Uncharacterized protein</fullName>
    </submittedName>
</protein>
<feature type="compositionally biased region" description="Basic and acidic residues" evidence="1">
    <location>
        <begin position="55"/>
        <end position="76"/>
    </location>
</feature>
<dbReference type="EMBL" id="MNAD01000776">
    <property type="protein sequence ID" value="OJT10465.1"/>
    <property type="molecule type" value="Genomic_DNA"/>
</dbReference>
<dbReference type="Proteomes" id="UP000184267">
    <property type="component" value="Unassembled WGS sequence"/>
</dbReference>
<accession>A0A1M2VS96</accession>